<comment type="caution">
    <text evidence="2">The sequence shown here is derived from an EMBL/GenBank/DDBJ whole genome shotgun (WGS) entry which is preliminary data.</text>
</comment>
<protein>
    <submittedName>
        <fullName evidence="2">Uncharacterized protein</fullName>
    </submittedName>
</protein>
<dbReference type="PANTHER" id="PTHR28309:SF1">
    <property type="entry name" value="REQUIRED FOR EXCISION 1-B DOMAIN-CONTAINING PROTEIN"/>
    <property type="match status" value="1"/>
</dbReference>
<organism evidence="2 3">
    <name type="scientific">Boothiomyces macroporosus</name>
    <dbReference type="NCBI Taxonomy" id="261099"/>
    <lineage>
        <taxon>Eukaryota</taxon>
        <taxon>Fungi</taxon>
        <taxon>Fungi incertae sedis</taxon>
        <taxon>Chytridiomycota</taxon>
        <taxon>Chytridiomycota incertae sedis</taxon>
        <taxon>Chytridiomycetes</taxon>
        <taxon>Rhizophydiales</taxon>
        <taxon>Terramycetaceae</taxon>
        <taxon>Boothiomyces</taxon>
    </lineage>
</organism>
<feature type="coiled-coil region" evidence="1">
    <location>
        <begin position="107"/>
        <end position="138"/>
    </location>
</feature>
<dbReference type="Pfam" id="PF14966">
    <property type="entry name" value="DNA_repr_REX1B"/>
    <property type="match status" value="1"/>
</dbReference>
<keyword evidence="3" id="KW-1185">Reference proteome</keyword>
<evidence type="ECO:0000313" key="2">
    <source>
        <dbReference type="EMBL" id="KAJ3255867.1"/>
    </source>
</evidence>
<gene>
    <name evidence="2" type="ORF">HK103_005880</name>
</gene>
<dbReference type="AlphaFoldDB" id="A0AAD5UEC3"/>
<dbReference type="PANTHER" id="PTHR28309">
    <property type="entry name" value="REQUIRED FOR EXCISION 1-B DOMAIN-CONTAINING PROTEIN"/>
    <property type="match status" value="1"/>
</dbReference>
<name>A0AAD5UEC3_9FUNG</name>
<reference evidence="2" key="1">
    <citation type="submission" date="2020-05" db="EMBL/GenBank/DDBJ databases">
        <title>Phylogenomic resolution of chytrid fungi.</title>
        <authorList>
            <person name="Stajich J.E."/>
            <person name="Amses K."/>
            <person name="Simmons R."/>
            <person name="Seto K."/>
            <person name="Myers J."/>
            <person name="Bonds A."/>
            <person name="Quandt C.A."/>
            <person name="Barry K."/>
            <person name="Liu P."/>
            <person name="Grigoriev I."/>
            <person name="Longcore J.E."/>
            <person name="James T.Y."/>
        </authorList>
    </citation>
    <scope>NUCLEOTIDE SEQUENCE</scope>
    <source>
        <strain evidence="2">PLAUS21</strain>
    </source>
</reference>
<proteinExistence type="predicted"/>
<dbReference type="InterPro" id="IPR039491">
    <property type="entry name" value="REX1-B"/>
</dbReference>
<evidence type="ECO:0000256" key="1">
    <source>
        <dbReference type="SAM" id="Coils"/>
    </source>
</evidence>
<dbReference type="Proteomes" id="UP001210925">
    <property type="component" value="Unassembled WGS sequence"/>
</dbReference>
<evidence type="ECO:0000313" key="3">
    <source>
        <dbReference type="Proteomes" id="UP001210925"/>
    </source>
</evidence>
<sequence>MISAQQNKQEEKELLLVFIDLQGQRTMTFNDFDKGFDLFINKEATEQEYIQLVDICTKTFSSISYQIKEILKMHQFELIKQIQQLEKTKLEKVVKYQSLMTETVYGQVDYSQDISNVKKELEELKMEINEKIQDLHCILADEYSD</sequence>
<keyword evidence="1" id="KW-0175">Coiled coil</keyword>
<dbReference type="EMBL" id="JADGKB010000059">
    <property type="protein sequence ID" value="KAJ3255867.1"/>
    <property type="molecule type" value="Genomic_DNA"/>
</dbReference>
<accession>A0AAD5UEC3</accession>